<comment type="subunit">
    <text evidence="8">Forms a stable energy-coupling factor (ECF) transporter complex composed of 2 membrane-embedded substrate-binding proteins (S component), 2 ATP-binding proteins (A component) and 2 transmembrane proteins (T component).</text>
</comment>
<evidence type="ECO:0000256" key="7">
    <source>
        <dbReference type="ARBA" id="ARBA00023136"/>
    </source>
</evidence>
<dbReference type="NCBIfam" id="TIGR04521">
    <property type="entry name" value="ECF_ATPase_2"/>
    <property type="match status" value="1"/>
</dbReference>
<evidence type="ECO:0000256" key="3">
    <source>
        <dbReference type="ARBA" id="ARBA00022475"/>
    </source>
</evidence>
<dbReference type="PROSITE" id="PS50893">
    <property type="entry name" value="ABC_TRANSPORTER_2"/>
    <property type="match status" value="1"/>
</dbReference>
<evidence type="ECO:0000256" key="8">
    <source>
        <dbReference type="RuleBase" id="RU365104"/>
    </source>
</evidence>
<comment type="similarity">
    <text evidence="8">Belongs to the ABC transporter superfamily. Energy-coupling factor EcfA family.</text>
</comment>
<dbReference type="SMART" id="SM00382">
    <property type="entry name" value="AAA"/>
    <property type="match status" value="1"/>
</dbReference>
<reference evidence="10" key="1">
    <citation type="journal article" date="2021" name="PeerJ">
        <title>Extensive microbial diversity within the chicken gut microbiome revealed by metagenomics and culture.</title>
        <authorList>
            <person name="Gilroy R."/>
            <person name="Ravi A."/>
            <person name="Getino M."/>
            <person name="Pursley I."/>
            <person name="Horton D.L."/>
            <person name="Alikhan N.F."/>
            <person name="Baker D."/>
            <person name="Gharbi K."/>
            <person name="Hall N."/>
            <person name="Watson M."/>
            <person name="Adriaenssens E.M."/>
            <person name="Foster-Nyarko E."/>
            <person name="Jarju S."/>
            <person name="Secka A."/>
            <person name="Antonio M."/>
            <person name="Oren A."/>
            <person name="Chaudhuri R.R."/>
            <person name="La Ragione R."/>
            <person name="Hildebrand F."/>
            <person name="Pallen M.J."/>
        </authorList>
    </citation>
    <scope>NUCLEOTIDE SEQUENCE</scope>
    <source>
        <strain evidence="10">ChiBcec21-2208</strain>
    </source>
</reference>
<gene>
    <name evidence="10" type="ORF">K8V20_02525</name>
</gene>
<dbReference type="InterPro" id="IPR030946">
    <property type="entry name" value="EcfA2"/>
</dbReference>
<dbReference type="FunFam" id="3.40.50.300:FF:000224">
    <property type="entry name" value="Energy-coupling factor transporter ATP-binding protein EcfA"/>
    <property type="match status" value="1"/>
</dbReference>
<dbReference type="Pfam" id="PF00005">
    <property type="entry name" value="ABC_tran"/>
    <property type="match status" value="1"/>
</dbReference>
<dbReference type="InterPro" id="IPR003593">
    <property type="entry name" value="AAA+_ATPase"/>
</dbReference>
<proteinExistence type="inferred from homology"/>
<evidence type="ECO:0000313" key="11">
    <source>
        <dbReference type="Proteomes" id="UP000782880"/>
    </source>
</evidence>
<comment type="caution">
    <text evidence="10">The sequence shown here is derived from an EMBL/GenBank/DDBJ whole genome shotgun (WGS) entry which is preliminary data.</text>
</comment>
<dbReference type="AlphaFoldDB" id="A0A921II06"/>
<evidence type="ECO:0000256" key="4">
    <source>
        <dbReference type="ARBA" id="ARBA00022741"/>
    </source>
</evidence>
<dbReference type="GO" id="GO:0005524">
    <property type="term" value="F:ATP binding"/>
    <property type="evidence" value="ECO:0007669"/>
    <property type="project" value="UniProtKB-UniRule"/>
</dbReference>
<evidence type="ECO:0000256" key="2">
    <source>
        <dbReference type="ARBA" id="ARBA00022448"/>
    </source>
</evidence>
<dbReference type="PANTHER" id="PTHR43553">
    <property type="entry name" value="HEAVY METAL TRANSPORTER"/>
    <property type="match status" value="1"/>
</dbReference>
<organism evidence="10 11">
    <name type="scientific">Subdoligranulum variabile</name>
    <dbReference type="NCBI Taxonomy" id="214851"/>
    <lineage>
        <taxon>Bacteria</taxon>
        <taxon>Bacillati</taxon>
        <taxon>Bacillota</taxon>
        <taxon>Clostridia</taxon>
        <taxon>Eubacteriales</taxon>
        <taxon>Oscillospiraceae</taxon>
        <taxon>Subdoligranulum</taxon>
    </lineage>
</organism>
<keyword evidence="3 8" id="KW-1003">Cell membrane</keyword>
<evidence type="ECO:0000256" key="5">
    <source>
        <dbReference type="ARBA" id="ARBA00022840"/>
    </source>
</evidence>
<dbReference type="PANTHER" id="PTHR43553:SF27">
    <property type="entry name" value="ENERGY-COUPLING FACTOR TRANSPORTER ATP-BINDING PROTEIN ECFA2"/>
    <property type="match status" value="1"/>
</dbReference>
<comment type="function">
    <text evidence="8">ATP-binding (A) component of a common energy-coupling factor (ECF) ABC-transporter complex.</text>
</comment>
<evidence type="ECO:0000256" key="1">
    <source>
        <dbReference type="ARBA" id="ARBA00004202"/>
    </source>
</evidence>
<dbReference type="InterPro" id="IPR003439">
    <property type="entry name" value="ABC_transporter-like_ATP-bd"/>
</dbReference>
<dbReference type="GO" id="GO:0042626">
    <property type="term" value="F:ATPase-coupled transmembrane transporter activity"/>
    <property type="evidence" value="ECO:0007669"/>
    <property type="project" value="TreeGrafter"/>
</dbReference>
<evidence type="ECO:0000256" key="6">
    <source>
        <dbReference type="ARBA" id="ARBA00022967"/>
    </source>
</evidence>
<dbReference type="SUPFAM" id="SSF52540">
    <property type="entry name" value="P-loop containing nucleoside triphosphate hydrolases"/>
    <property type="match status" value="1"/>
</dbReference>
<dbReference type="EC" id="7.-.-.-" evidence="8"/>
<dbReference type="CDD" id="cd03225">
    <property type="entry name" value="ABC_cobalt_CbiO_domain1"/>
    <property type="match status" value="1"/>
</dbReference>
<dbReference type="InterPro" id="IPR027417">
    <property type="entry name" value="P-loop_NTPase"/>
</dbReference>
<dbReference type="InterPro" id="IPR015856">
    <property type="entry name" value="ABC_transpr_CbiO/EcfA_su"/>
</dbReference>
<accession>A0A921II06</accession>
<keyword evidence="6" id="KW-1278">Translocase</keyword>
<dbReference type="InterPro" id="IPR017871">
    <property type="entry name" value="ABC_transporter-like_CS"/>
</dbReference>
<evidence type="ECO:0000313" key="10">
    <source>
        <dbReference type="EMBL" id="HJG27509.1"/>
    </source>
</evidence>
<dbReference type="InterPro" id="IPR050095">
    <property type="entry name" value="ECF_ABC_transporter_ATP-bd"/>
</dbReference>
<keyword evidence="2 8" id="KW-0813">Transport</keyword>
<feature type="domain" description="ABC transporter" evidence="9">
    <location>
        <begin position="5"/>
        <end position="246"/>
    </location>
</feature>
<reference evidence="10" key="2">
    <citation type="submission" date="2021-09" db="EMBL/GenBank/DDBJ databases">
        <authorList>
            <person name="Gilroy R."/>
        </authorList>
    </citation>
    <scope>NUCLEOTIDE SEQUENCE</scope>
    <source>
        <strain evidence="10">ChiBcec21-2208</strain>
    </source>
</reference>
<dbReference type="Proteomes" id="UP000782880">
    <property type="component" value="Unassembled WGS sequence"/>
</dbReference>
<keyword evidence="5 8" id="KW-0067">ATP-binding</keyword>
<name>A0A921II06_9FIRM</name>
<dbReference type="Gene3D" id="3.40.50.300">
    <property type="entry name" value="P-loop containing nucleotide triphosphate hydrolases"/>
    <property type="match status" value="1"/>
</dbReference>
<keyword evidence="4 8" id="KW-0547">Nucleotide-binding</keyword>
<dbReference type="GO" id="GO:0016887">
    <property type="term" value="F:ATP hydrolysis activity"/>
    <property type="evidence" value="ECO:0007669"/>
    <property type="project" value="InterPro"/>
</dbReference>
<sequence length="291" mass="31952">MSEIIRVEHLKYVYNPGMPDATIALDDVSFAVEEGDFVGIIGSTGSGKSTLISHFNGLNRPTEGRVLVDGKDLWAPGADLRSFRFLVGLVMQYPEYQLFEETCAKDIAYGPRNMGLDEAEVERRVKEAAAFVGLSDDLLQKSPFELSGGQKRRVAIAGVMAMRPRVLVLDEPAAGLDPEGRDAILGQIKAYHEKTGITVLLVSHSMEDIAKYANRVLVLHKAGIAMYDTVENVFARAQELLELGLSVPQVTQIFLKLRQMGLDIPTDVYTIPYAVKTIRKALAAKQSKGVE</sequence>
<comment type="subcellular location">
    <subcellularLocation>
        <location evidence="1 8">Cell membrane</location>
        <topology evidence="1 8">Peripheral membrane protein</topology>
    </subcellularLocation>
</comment>
<dbReference type="EMBL" id="DYVE01000066">
    <property type="protein sequence ID" value="HJG27509.1"/>
    <property type="molecule type" value="Genomic_DNA"/>
</dbReference>
<dbReference type="GO" id="GO:0043190">
    <property type="term" value="C:ATP-binding cassette (ABC) transporter complex"/>
    <property type="evidence" value="ECO:0007669"/>
    <property type="project" value="TreeGrafter"/>
</dbReference>
<evidence type="ECO:0000259" key="9">
    <source>
        <dbReference type="PROSITE" id="PS50893"/>
    </source>
</evidence>
<keyword evidence="7 8" id="KW-0472">Membrane</keyword>
<dbReference type="PROSITE" id="PS00211">
    <property type="entry name" value="ABC_TRANSPORTER_1"/>
    <property type="match status" value="1"/>
</dbReference>
<protein>
    <recommendedName>
        <fullName evidence="8">Energy-coupling factor transporter ATP-binding protein EcfA2</fullName>
        <ecNumber evidence="8">7.-.-.-</ecNumber>
    </recommendedName>
</protein>